<keyword evidence="5 6" id="KW-0472">Membrane</keyword>
<evidence type="ECO:0000256" key="1">
    <source>
        <dbReference type="ARBA" id="ARBA00004651"/>
    </source>
</evidence>
<feature type="transmembrane region" description="Helical" evidence="6">
    <location>
        <begin position="414"/>
        <end position="437"/>
    </location>
</feature>
<keyword evidence="3 6" id="KW-0812">Transmembrane</keyword>
<evidence type="ECO:0000256" key="5">
    <source>
        <dbReference type="ARBA" id="ARBA00023136"/>
    </source>
</evidence>
<feature type="transmembrane region" description="Helical" evidence="6">
    <location>
        <begin position="370"/>
        <end position="394"/>
    </location>
</feature>
<protein>
    <recommendedName>
        <fullName evidence="11">ABC transporter permease</fullName>
    </recommendedName>
</protein>
<dbReference type="GO" id="GO:0005886">
    <property type="term" value="C:plasma membrane"/>
    <property type="evidence" value="ECO:0007669"/>
    <property type="project" value="UniProtKB-SubCell"/>
</dbReference>
<evidence type="ECO:0000256" key="2">
    <source>
        <dbReference type="ARBA" id="ARBA00022475"/>
    </source>
</evidence>
<feature type="transmembrane region" description="Helical" evidence="6">
    <location>
        <begin position="710"/>
        <end position="734"/>
    </location>
</feature>
<reference evidence="9" key="1">
    <citation type="submission" date="2020-10" db="EMBL/GenBank/DDBJ databases">
        <authorList>
            <person name="Gilroy R."/>
        </authorList>
    </citation>
    <scope>NUCLEOTIDE SEQUENCE</scope>
    <source>
        <strain evidence="9">F1-3629</strain>
    </source>
</reference>
<reference evidence="9" key="2">
    <citation type="journal article" date="2021" name="PeerJ">
        <title>Extensive microbial diversity within the chicken gut microbiome revealed by metagenomics and culture.</title>
        <authorList>
            <person name="Gilroy R."/>
            <person name="Ravi A."/>
            <person name="Getino M."/>
            <person name="Pursley I."/>
            <person name="Horton D.L."/>
            <person name="Alikhan N.F."/>
            <person name="Baker D."/>
            <person name="Gharbi K."/>
            <person name="Hall N."/>
            <person name="Watson M."/>
            <person name="Adriaenssens E.M."/>
            <person name="Foster-Nyarko E."/>
            <person name="Jarju S."/>
            <person name="Secka A."/>
            <person name="Antonio M."/>
            <person name="Oren A."/>
            <person name="Chaudhuri R.R."/>
            <person name="La Ragione R."/>
            <person name="Hildebrand F."/>
            <person name="Pallen M.J."/>
        </authorList>
    </citation>
    <scope>NUCLEOTIDE SEQUENCE</scope>
    <source>
        <strain evidence="9">F1-3629</strain>
    </source>
</reference>
<proteinExistence type="predicted"/>
<feature type="domain" description="ABC3 transporter permease C-terminal" evidence="7">
    <location>
        <begin position="275"/>
        <end position="399"/>
    </location>
</feature>
<accession>A0A940DPE6</accession>
<dbReference type="Pfam" id="PF02687">
    <property type="entry name" value="FtsX"/>
    <property type="match status" value="2"/>
</dbReference>
<dbReference type="Proteomes" id="UP000771749">
    <property type="component" value="Unassembled WGS sequence"/>
</dbReference>
<feature type="transmembrane region" description="Helical" evidence="6">
    <location>
        <begin position="746"/>
        <end position="767"/>
    </location>
</feature>
<feature type="transmembrane region" description="Helical" evidence="6">
    <location>
        <begin position="662"/>
        <end position="683"/>
    </location>
</feature>
<evidence type="ECO:0000313" key="10">
    <source>
        <dbReference type="Proteomes" id="UP000771749"/>
    </source>
</evidence>
<evidence type="ECO:0008006" key="11">
    <source>
        <dbReference type="Google" id="ProtNLM"/>
    </source>
</evidence>
<dbReference type="InterPro" id="IPR050250">
    <property type="entry name" value="Macrolide_Exporter_MacB"/>
</dbReference>
<comment type="caution">
    <text evidence="9">The sequence shown here is derived from an EMBL/GenBank/DDBJ whole genome shotgun (WGS) entry which is preliminary data.</text>
</comment>
<sequence length="782" mass="86083">MMKSFLRFLWRNRLYASINLAGVTVALAFSIIILSYTSAQYRIARNVPGWKNLYAVCYDNASIMCYGMADALRGALPEAVAVSKFSAPSDGFISEYAGQKYNVELMCADSTFFGMFDVKFMAGTPAALTGTNDIVISGSFAEKIRRPAEDLLGKSISISGEDFTIKGIAEDFRGGILQYTDIIADIRGDQFCRQYKSEPFNTFGSILTFLSIRPGTDPETLGGKILDIYSDARGDSDKKEEYKFSLMRIDRLYFNPGNYFLNAGNPRTIRNMTLAGLALLISAILNYINLSTALSGKRAREMATRRLLGSSEGEIRGRYFNEALMFTSLCFILGILVAVAAVPAVNWFISDPETISQTADMKVSDIFAPVPLLCCAALGLLISAVTGLSSAAIVSHFSPVDIVKGEMRVRGKMLFSKIFIVIQNIIAIVLIALSVTMELQMKHMLHRPAGCNLEDIYYLNTDLTGTDRTRFMSRLSELPCTGKIGYTNGLPGSIGTMYTAEDSTGNTITFCIMTCDTAVFNMLGFKMVEKYSDCIPGSVWVNESTARSIGISKDNTGLGILDPRNMASGIVGDFIINDAAFSEKYENGVIYIRDADYFPFGNYVIRTAGDHAMAARMITDAYNSFCLETFGVELSPWVNGYMTDRLSGQLEGARRTMRLMELFMVISIMLALAGLVAISIFYADTSRKSIALHKTYGGTTGSEIWRNIRVYMLMTLVADAAAVPAAVTLCRRYLQEFAYRITPEAWIFVLTVLLSLTITALSVLWQIRKAAADNPADALRSE</sequence>
<evidence type="ECO:0000313" key="9">
    <source>
        <dbReference type="EMBL" id="MBO8454471.1"/>
    </source>
</evidence>
<evidence type="ECO:0000256" key="4">
    <source>
        <dbReference type="ARBA" id="ARBA00022989"/>
    </source>
</evidence>
<feature type="domain" description="MacB-like periplasmic core" evidence="8">
    <location>
        <begin position="18"/>
        <end position="224"/>
    </location>
</feature>
<name>A0A940DPE6_9BACT</name>
<dbReference type="Pfam" id="PF12704">
    <property type="entry name" value="MacB_PCD"/>
    <property type="match status" value="1"/>
</dbReference>
<feature type="transmembrane region" description="Helical" evidence="6">
    <location>
        <begin position="323"/>
        <end position="349"/>
    </location>
</feature>
<dbReference type="PANTHER" id="PTHR30572:SF18">
    <property type="entry name" value="ABC-TYPE MACROLIDE FAMILY EXPORT SYSTEM PERMEASE COMPONENT 2"/>
    <property type="match status" value="1"/>
</dbReference>
<evidence type="ECO:0000256" key="6">
    <source>
        <dbReference type="SAM" id="Phobius"/>
    </source>
</evidence>
<comment type="subcellular location">
    <subcellularLocation>
        <location evidence="1">Cell membrane</location>
        <topology evidence="1">Multi-pass membrane protein</topology>
    </subcellularLocation>
</comment>
<dbReference type="InterPro" id="IPR003838">
    <property type="entry name" value="ABC3_permease_C"/>
</dbReference>
<feature type="domain" description="ABC3 transporter permease C-terminal" evidence="7">
    <location>
        <begin position="662"/>
        <end position="775"/>
    </location>
</feature>
<dbReference type="InterPro" id="IPR025857">
    <property type="entry name" value="MacB_PCD"/>
</dbReference>
<dbReference type="GO" id="GO:0022857">
    <property type="term" value="F:transmembrane transporter activity"/>
    <property type="evidence" value="ECO:0007669"/>
    <property type="project" value="TreeGrafter"/>
</dbReference>
<feature type="transmembrane region" description="Helical" evidence="6">
    <location>
        <begin position="269"/>
        <end position="288"/>
    </location>
</feature>
<evidence type="ECO:0000256" key="3">
    <source>
        <dbReference type="ARBA" id="ARBA00022692"/>
    </source>
</evidence>
<evidence type="ECO:0000259" key="7">
    <source>
        <dbReference type="Pfam" id="PF02687"/>
    </source>
</evidence>
<organism evidence="9 10">
    <name type="scientific">Candidatus Cryptobacteroides gallistercoris</name>
    <dbReference type="NCBI Taxonomy" id="2840765"/>
    <lineage>
        <taxon>Bacteria</taxon>
        <taxon>Pseudomonadati</taxon>
        <taxon>Bacteroidota</taxon>
        <taxon>Bacteroidia</taxon>
        <taxon>Bacteroidales</taxon>
        <taxon>Candidatus Cryptobacteroides</taxon>
    </lineage>
</organism>
<dbReference type="AlphaFoldDB" id="A0A940DPE6"/>
<keyword evidence="2" id="KW-1003">Cell membrane</keyword>
<keyword evidence="4 6" id="KW-1133">Transmembrane helix</keyword>
<dbReference type="PANTHER" id="PTHR30572">
    <property type="entry name" value="MEMBRANE COMPONENT OF TRANSPORTER-RELATED"/>
    <property type="match status" value="1"/>
</dbReference>
<gene>
    <name evidence="9" type="ORF">IAC07_07115</name>
</gene>
<evidence type="ECO:0000259" key="8">
    <source>
        <dbReference type="Pfam" id="PF12704"/>
    </source>
</evidence>
<dbReference type="EMBL" id="JADIMJ010000107">
    <property type="protein sequence ID" value="MBO8454471.1"/>
    <property type="molecule type" value="Genomic_DNA"/>
</dbReference>
<feature type="transmembrane region" description="Helical" evidence="6">
    <location>
        <begin position="14"/>
        <end position="36"/>
    </location>
</feature>